<gene>
    <name evidence="6" type="ORF">PGO_146420</name>
</gene>
<dbReference type="PANTHER" id="PTHR22809">
    <property type="entry name" value="METHYLTRANSFERASE-RELATED"/>
    <property type="match status" value="1"/>
</dbReference>
<organism evidence="6 7">
    <name type="scientific">Plasmodium gonderi</name>
    <dbReference type="NCBI Taxonomy" id="77519"/>
    <lineage>
        <taxon>Eukaryota</taxon>
        <taxon>Sar</taxon>
        <taxon>Alveolata</taxon>
        <taxon>Apicomplexa</taxon>
        <taxon>Aconoidasida</taxon>
        <taxon>Haemosporida</taxon>
        <taxon>Plasmodiidae</taxon>
        <taxon>Plasmodium</taxon>
        <taxon>Plasmodium (Plasmodium)</taxon>
    </lineage>
</organism>
<dbReference type="SUPFAM" id="SSF53335">
    <property type="entry name" value="S-adenosyl-L-methionine-dependent methyltransferases"/>
    <property type="match status" value="1"/>
</dbReference>
<dbReference type="PANTHER" id="PTHR22809:SF5">
    <property type="entry name" value="TRNA N(3)-METHYLCYTIDINE METHYLTRANSFERASE METTL6"/>
    <property type="match status" value="1"/>
</dbReference>
<feature type="compositionally biased region" description="Acidic residues" evidence="5">
    <location>
        <begin position="204"/>
        <end position="223"/>
    </location>
</feature>
<evidence type="ECO:0000256" key="2">
    <source>
        <dbReference type="ARBA" id="ARBA00022603"/>
    </source>
</evidence>
<keyword evidence="7" id="KW-1185">Reference proteome</keyword>
<dbReference type="PIRSF" id="PIRSF037755">
    <property type="entry name" value="Mettl2_prd"/>
    <property type="match status" value="1"/>
</dbReference>
<comment type="caution">
    <text evidence="6">The sequence shown here is derived from an EMBL/GenBank/DDBJ whole genome shotgun (WGS) entry which is preliminary data.</text>
</comment>
<dbReference type="EC" id="2.1.1.-" evidence="4"/>
<proteinExistence type="inferred from homology"/>
<dbReference type="GO" id="GO:0008173">
    <property type="term" value="F:RNA methyltransferase activity"/>
    <property type="evidence" value="ECO:0007669"/>
    <property type="project" value="UniProtKB-ARBA"/>
</dbReference>
<dbReference type="GO" id="GO:0008757">
    <property type="term" value="F:S-adenosylmethionine-dependent methyltransferase activity"/>
    <property type="evidence" value="ECO:0007669"/>
    <property type="project" value="UniProtKB-ARBA"/>
</dbReference>
<evidence type="ECO:0000313" key="7">
    <source>
        <dbReference type="Proteomes" id="UP000195521"/>
    </source>
</evidence>
<name>A0A1Y1JVB3_PLAGO</name>
<evidence type="ECO:0000256" key="1">
    <source>
        <dbReference type="ARBA" id="ARBA00009725"/>
    </source>
</evidence>
<evidence type="ECO:0000256" key="3">
    <source>
        <dbReference type="ARBA" id="ARBA00022679"/>
    </source>
</evidence>
<sequence>MRPFFDSDIVVNFTLSEEAVQNEKKIVENNRRVLRTCQKEKLITEGKKNWDKFYHHYKTNFFKDRKWIKIEFDHIFKEETLVNEKIDEEIKDREIEATRGKKLVLEFGCGVGNTLIPLLIEYEHLNCIGIDFSKNAINLLNEKWNKIMNWNNTMKEKQGVGATEPAGDDSVEGVSGQMNHVNVEKYSQKHKDICNVIDNSNNHDEEEEAESEEGGEDAGTEAGEEAETCMLSHIFEFKDYKKMGSLIKTCVADITTRDQTTTNICNLGTVDIVLLIYVLSSVQPEKMKNVISHAHMYLKKGGYVLLRDYGLYDLTQVRFANKKEKKISENFYVRGDKTFVYFFKTEELRELFCENDLFEEVQNKYITRIVKNRKRNLEMKRIWVQSIFRKR</sequence>
<feature type="region of interest" description="Disordered" evidence="5">
    <location>
        <begin position="197"/>
        <end position="223"/>
    </location>
</feature>
<protein>
    <recommendedName>
        <fullName evidence="4">tRNA N(3)-methylcytidine methyltransferase</fullName>
        <ecNumber evidence="4">2.1.1.-</ecNumber>
    </recommendedName>
</protein>
<reference evidence="7" key="1">
    <citation type="submission" date="2017-04" db="EMBL/GenBank/DDBJ databases">
        <title>Plasmodium gonderi genome.</title>
        <authorList>
            <person name="Arisue N."/>
            <person name="Honma H."/>
            <person name="Kawai S."/>
            <person name="Tougan T."/>
            <person name="Tanabe K."/>
            <person name="Horii T."/>
        </authorList>
    </citation>
    <scope>NUCLEOTIDE SEQUENCE [LARGE SCALE GENOMIC DNA]</scope>
    <source>
        <strain evidence="7">ATCC 30045</strain>
    </source>
</reference>
<dbReference type="Gene3D" id="3.40.50.150">
    <property type="entry name" value="Vaccinia Virus protein VP39"/>
    <property type="match status" value="2"/>
</dbReference>
<evidence type="ECO:0000313" key="6">
    <source>
        <dbReference type="EMBL" id="GAW83844.1"/>
    </source>
</evidence>
<dbReference type="EMBL" id="BDQF01000015">
    <property type="protein sequence ID" value="GAW83844.1"/>
    <property type="molecule type" value="Genomic_DNA"/>
</dbReference>
<dbReference type="AlphaFoldDB" id="A0A1Y1JVB3"/>
<comment type="function">
    <text evidence="4">S-adenosyl-L-methionine-dependent methyltransferase.</text>
</comment>
<evidence type="ECO:0000256" key="5">
    <source>
        <dbReference type="SAM" id="MobiDB-lite"/>
    </source>
</evidence>
<dbReference type="GeneID" id="39750590"/>
<dbReference type="RefSeq" id="XP_028546433.1">
    <property type="nucleotide sequence ID" value="XM_028690632.1"/>
</dbReference>
<dbReference type="OMA" id="GTLACYF"/>
<accession>A0A1Y1JVB3</accession>
<comment type="similarity">
    <text evidence="1 4">Belongs to the methyltransferase superfamily. METL family.</text>
</comment>
<dbReference type="OrthoDB" id="417697at2759"/>
<dbReference type="InterPro" id="IPR029063">
    <property type="entry name" value="SAM-dependent_MTases_sf"/>
</dbReference>
<dbReference type="InterPro" id="IPR026113">
    <property type="entry name" value="METTL2/6/8-like"/>
</dbReference>
<dbReference type="GO" id="GO:0032259">
    <property type="term" value="P:methylation"/>
    <property type="evidence" value="ECO:0007669"/>
    <property type="project" value="UniProtKB-KW"/>
</dbReference>
<keyword evidence="3 4" id="KW-0808">Transferase</keyword>
<evidence type="ECO:0000256" key="4">
    <source>
        <dbReference type="PIRNR" id="PIRNR037755"/>
    </source>
</evidence>
<dbReference type="Pfam" id="PF13489">
    <property type="entry name" value="Methyltransf_23"/>
    <property type="match status" value="1"/>
</dbReference>
<dbReference type="Proteomes" id="UP000195521">
    <property type="component" value="Unassembled WGS sequence"/>
</dbReference>
<keyword evidence="2 4" id="KW-0489">Methyltransferase</keyword>